<name>A0AAN9Q634_CANGL</name>
<dbReference type="Proteomes" id="UP001367508">
    <property type="component" value="Unassembled WGS sequence"/>
</dbReference>
<keyword evidence="2" id="KW-1185">Reference proteome</keyword>
<protein>
    <submittedName>
        <fullName evidence="1">Uncharacterized protein</fullName>
    </submittedName>
</protein>
<comment type="caution">
    <text evidence="1">The sequence shown here is derived from an EMBL/GenBank/DDBJ whole genome shotgun (WGS) entry which is preliminary data.</text>
</comment>
<accession>A0AAN9Q634</accession>
<reference evidence="1 2" key="1">
    <citation type="submission" date="2024-01" db="EMBL/GenBank/DDBJ databases">
        <title>The genomes of 5 underutilized Papilionoideae crops provide insights into root nodulation and disease resistanc.</title>
        <authorList>
            <person name="Jiang F."/>
        </authorList>
    </citation>
    <scope>NUCLEOTIDE SEQUENCE [LARGE SCALE GENOMIC DNA]</scope>
    <source>
        <strain evidence="1">LVBAO_FW01</strain>
        <tissue evidence="1">Leaves</tissue>
    </source>
</reference>
<evidence type="ECO:0000313" key="1">
    <source>
        <dbReference type="EMBL" id="KAK7323522.1"/>
    </source>
</evidence>
<dbReference type="AlphaFoldDB" id="A0AAN9Q634"/>
<organism evidence="1 2">
    <name type="scientific">Canavalia gladiata</name>
    <name type="common">Sword bean</name>
    <name type="synonym">Dolichos gladiatus</name>
    <dbReference type="NCBI Taxonomy" id="3824"/>
    <lineage>
        <taxon>Eukaryota</taxon>
        <taxon>Viridiplantae</taxon>
        <taxon>Streptophyta</taxon>
        <taxon>Embryophyta</taxon>
        <taxon>Tracheophyta</taxon>
        <taxon>Spermatophyta</taxon>
        <taxon>Magnoliopsida</taxon>
        <taxon>eudicotyledons</taxon>
        <taxon>Gunneridae</taxon>
        <taxon>Pentapetalae</taxon>
        <taxon>rosids</taxon>
        <taxon>fabids</taxon>
        <taxon>Fabales</taxon>
        <taxon>Fabaceae</taxon>
        <taxon>Papilionoideae</taxon>
        <taxon>50 kb inversion clade</taxon>
        <taxon>NPAAA clade</taxon>
        <taxon>indigoferoid/millettioid clade</taxon>
        <taxon>Phaseoleae</taxon>
        <taxon>Canavalia</taxon>
    </lineage>
</organism>
<gene>
    <name evidence="1" type="ORF">VNO77_26999</name>
</gene>
<dbReference type="EMBL" id="JAYMYQ010000006">
    <property type="protein sequence ID" value="KAK7323522.1"/>
    <property type="molecule type" value="Genomic_DNA"/>
</dbReference>
<evidence type="ECO:0000313" key="2">
    <source>
        <dbReference type="Proteomes" id="UP001367508"/>
    </source>
</evidence>
<sequence>MEGLTSTSLDSDEPPSATIVTLLDEGSMCDITARWHHIFIPELFVRSMRSDSRNLKPITPETCKSLQKRNTIVTINLSAVKDTYRIAKFGQWTTPSSEARLINSWEENQQLVCSCHSCCCCCFQLWQPPNLTSFGPTRSTIKPEPIQKLMVLNYFTHFQREGAKIVSEAWGKTEIDWLCLARDQSACYFHGERSLVDVTLIGYKSFFCYKARSICVSVAPRALALQSELILTELVPHKVIKTTSTAGYGVFQKVHPRSWPRDPTIGNANGRSDDSPNLATGSIHLEQILSPPVECKCHVDLGSMIGCVWRARMYHCLV</sequence>
<proteinExistence type="predicted"/>